<keyword evidence="15" id="KW-0966">Cell projection</keyword>
<evidence type="ECO:0000259" key="23">
    <source>
        <dbReference type="PROSITE" id="PS51460"/>
    </source>
</evidence>
<dbReference type="Gene3D" id="3.30.920.20">
    <property type="entry name" value="Gas2-like domain"/>
    <property type="match status" value="1"/>
</dbReference>
<dbReference type="GO" id="GO:0008017">
    <property type="term" value="F:microtubule binding"/>
    <property type="evidence" value="ECO:0007669"/>
    <property type="project" value="InterPro"/>
</dbReference>
<dbReference type="SUPFAM" id="SSF75399">
    <property type="entry name" value="Plakin repeat"/>
    <property type="match status" value="3"/>
</dbReference>
<dbReference type="Pfam" id="PF21020">
    <property type="entry name" value="Spectrin_4"/>
    <property type="match status" value="1"/>
</dbReference>
<feature type="compositionally biased region" description="Polar residues" evidence="18">
    <location>
        <begin position="4250"/>
        <end position="4263"/>
    </location>
</feature>
<feature type="compositionally biased region" description="Polar residues" evidence="18">
    <location>
        <begin position="2865"/>
        <end position="2874"/>
    </location>
</feature>
<name>A0A1S3SZJ4_SALSA</name>
<dbReference type="PROSITE" id="PS00018">
    <property type="entry name" value="EF_HAND_1"/>
    <property type="match status" value="2"/>
</dbReference>
<feature type="region of interest" description="Disordered" evidence="18">
    <location>
        <begin position="3165"/>
        <end position="3240"/>
    </location>
</feature>
<keyword evidence="10" id="KW-0677">Repeat</keyword>
<evidence type="ECO:0000256" key="9">
    <source>
        <dbReference type="ARBA" id="ARBA00022723"/>
    </source>
</evidence>
<dbReference type="SUPFAM" id="SSF47473">
    <property type="entry name" value="EF-hand"/>
    <property type="match status" value="1"/>
</dbReference>
<feature type="domain" description="SH3" evidence="20">
    <location>
        <begin position="1059"/>
        <end position="1116"/>
    </location>
</feature>
<keyword evidence="8" id="KW-0493">Microtubule</keyword>
<sequence>MIAAAFLVLLRPYSIQVVLLLLLLLVGTIATILFFCCWHRRLRNGKHPIKSVLSGRSRSRAGLRTHHFRSEGFRHSPRHARRARARVAEEKALVEIPESEHQSDSSTTVRKRKVKKRVLPDFYHSVQVTPTRKPSSGSGNASLHCSMSSSADFSDEDDYSFKSGSVSPAPGDTLPWNLPRHERHKRKIQGGSVLDPAERAVLRIADERDRVQKKTFTKWINQHLLKVRKHVNDLYEDLRDGHNLISLLEVLSGQSLPREKGRMRFHRLQNVQIALDYLKRRQVKLVNIRNDDITDGNPKLTLGLIWTIILHFQISEIHVCGESEDMTAKERLLMWSQQMTEGYVGVRCNNFTTSWRDGRLFNAIIHKYRPDLVDMGRVSAQTSRSNLEQAFGVAERLGVARLLDPEDVDVQSPDEKSVITYVSTLYDVFPKVPDGVDGINANDVDIKWVEYQNMVNYLIQWIKHNVGLMSDRAFPNNPVELKALYTQYLQFKENEIPLKETEKSKIKYLYKMLEVWMEFGRIQLPQGFHPNDVEKEWGKLIVAMLEREKSLRPEVDRLEMLQQIATRVQRDCVTGEDKLALARTALQSDAKRLESGVQFQNEAEVSGYLLECENHLRQQVVDIQILLDGKFYCSDRLVQRVSKLRDDLLGLRAECSSVYSEGRTLTTQQTRMMISGITQSLNSGFSSSNHNSSLTPGGLGTPGSTFTSSFTPGLTPALSPAMTPSGMQPGSIQAYMGGGGGGMDPGSLQHHKHMQIRKPLGKSSLVDPNMTKEEVNMNFVQDLINWVEEMQVQLDHGDWGADLPSVETHLENHRSVHRAIEEFQMSLKEAKLSEIQMTQAQKLSYSDKLGNLEYQYGKLLKCSRERQKNLESLHDFVSRATMELIWLNEKEEEEVAFDWSDRNGNISKKREYHADLMRELDDKEKVIKSVQDNAENLLQENHPARLTIEAYRAAMQTQWSWILQLCSCVEQHLKDNTVYFEFFNDAKESMDYLKSLQGDIQRKYGCDRTSSVHKLEDHIQESMDEKEQLLQYRSTVAGLVGKAKAIVQLKPRTPDTPIRSSIPVKAICDYRQIEITIYKDDECVLASNSHRAKWKVISPSGNEAMVPSVCFTVPPPNKEAVDQASRIEQLYQNVLTLWHHSHINMKSVVSWHYLMADVRAIRNWNVSSIKTMLPGEHQQVLSNLQSHFEDFLEDSEESEVFTIADCSQLEREVLTCKEYYEELLKSAEREEHEESVYNLYISEVRNFRMRLEAQEEHLIRQIRTPLDRDDLEQSVLRITEQEKKKAELDQLMEDLETMKEKCETFLRQATASPSVPALSSDLNVLIQSMSQVYSMSSIYLEKLKTVSLVVRHSQNAEALVKLFEAKLSEEDAVNSDLKSIDTVVSTLKQWRSEIDEQREVFHDLEDGLQKARGISDHMFKAHNERDFDLDWHKEKADQLGERWHNVHTQIDSRLRDLEGISKSLKYYKDSYSSLNDWVREMEAAQLKTQENQPEDSKALAELLNQQKVLVAEMEHKQSRIDECQKYSEQYSSGAKDYELQLMTYRAMVDSQHKSPLKRRRMQNSADAIVQEFMDLRTRYTAVVTSMTQYVKFASETLKRTEGEERSVDEEKKEHGDKVSKLLGWMTSVKPGQSKDGKASTEASSKPQVSMEEMVTKKEQIAEALRTTQLMLTKHSDKMTEDEKQEAKEQLKSLHQAYSDLSQQCSDQTPSTEQAFQTIEGVLEVGSVEVYSVFSSVQSGLIDHNTGLCLLEAQLITSGLVLPQLRMCLELDDALHHNLIDEPTWKQLRELNEANQCILSPAFSSEPLPVIAAVREGAISEPLAMKVIEIQLATGGLRVSYTGDILTLERAFQFGLIPAPLYVKLLERQDTWKDLINPSTAEKVSLTQLVQRSVADVETGLRLLPVKKSHNGNMELTSGREISVFSAVHEGLIDRQTTMRLLGAQLFAGGIFNPKTGRKLTVEEALSEGLIDQGTATGILSQQAQNGGIVNPQNGKRLSVDEAVQCDLMSSSSALLVLEKQKGFMGLLWPHSGEILTVSTSLQHEIITNQLAFKLLSNRQKIAALYIAEDSEVMDINYATQNGFIDTHTAEVLKTIEIPDVFPDVDDLNDRFSSWLMLRELQIGGSRRPTDDIEIDDETINAPSPIEAKQLFISYLMMNSYMDPKSGQRLLIFDGQLTKMAELLVNISVETSENQLQNTALGEATFVDISLKEDISEDSEISFESNTEDFGYLHINEETDGTMKDHHASSFFREDKSNYNQSDNKAFSNNVFMVLAQDGTEESASAIDCVNNTTQPDSEISIYQNNTMGINPIGIDVETSDNQPKETFNGISATQTSPKSCSVNVTDISLLSGAQVGKRMLAQDFTEELSGSDKNTRQHDSDTSVLSDGIYQKNASPSSVEIGLETSDIALYNQPKGESASEAMSESSSPTKSCLVSGKDMSLLAQRVTEEASVAVHSEMNAGQYDSKANVLSNSIYQKNRQGTSPLSFEIDVETSEIASDHQTKETVNAVSATQTVLENSAPPRLCLVNDTDMSLSSGAKDSRRTVAQGLTVEASVEVSSTSTSLALIEMNLETSEIASDNQPKETANGGSPTQTILASSTPRSCSVDSEASVFKKKKKKKRTNNTSLVPFDIDVETSHKASDIPTETFNGGSATQTILKSRTPRSCSVNDTDISLPSCVQDSKMALVQGFTDKSSSSENYTRQPDSERSVLCDSIYLKNTNNTSPEPLAFDLKTSSSDNQPKETFTFNEGSATQIILERSIHQRLCTVNDTDTSFPSAAQNSKSMPAEKEYSSSENNVEHSKREIVHSFTDESSISIDSEKNTRQHASEMCVLPDRIDQKNTMRTVPTSMKIDTGLNMPPGAQDSPQRPTNPMTPGCETDKKTKSESSPLSTLLADTLDTSTEVPCTEEEAWDNEDERGFAIHLLRAQLEEGGILDIISGKRYDLDAALDKGLVDEETVLEVLALQLHKGEVLGDERSTVATLKEAVSRGSISSQIALQIMEQQSLLGGVYDSKSGCTIRVNEALDSGLIDDDLAEKILHSDPVHNAIIDPDRNCVHRISYSQSLCLIDNNEAENIRQHQTDKKVAVLVLDAPDEDVNGEEGKENRNRHAGEDVDAEGNREQNCDSQKSLLPSFTISHGVCRQILSPILSDQVTGECVIHQPDTSYSLREDGSSQAPTSPLSDMVPGSRNSIHNDTLSNRSNSLSLSDSGDSGAPQAQAKEVRQTEEDGNSSLRRDTDLSCEAIGFTPGDGQLGAGYREIVGNQTASPVQSDSGVSCSSHSDLLSDERKMENVLNAVQPPASQLVNESDQRIDSSSLRDLSSDVTSTASTVVGVNVDKMVMNSDGLPSFSTVPPQQPLGKSDGDIKPTSSQSGYSQSEPTGQKKTPVQLTNSSDLAIVSSVLIIETRCDNNDSYDIGDQEQLETAPTKVISSRITPDLTLTDKHLSNSNANVNAKANDRVESSRGDDSKPSSGRQEDSSDGSVSQITDQADSPTVSKSSQTGQTGTDKCNSVVSEKLPDTSLSSASEMFPGYPLKATEPGMRSVVKQDKCGAVENHPQPMAAIVQPDSSSNTPSTSEITSQHLVKGKEPGLGSDLTQDGNRQNLCIGDENHTHLMTVDVQPDFMTPDSVPPPVSAIYSALRSGLGELVRMRVEGADVDELQKAETQALEGIINLIQDNPQSHGRVSGDFGGETDAAPRLVKSSSPDLLRDLLTHEALRSGKTSLDGGKPPHEETPSDMTQIQFQQVLQSVSSSQDPAMLRDVIGALSSILGGAPDEDRPRNLEIIQEEGSSDEAEGAVADPMEGLDLYQSTEVETISDTGNAEAVQPTVRYSTQDYLECVGRLQDHADVLVEIRNDLSSKQGSLSNNMEELHSQLEESQLLEAHLSTLASFLTRDLDIAKQLLKSANELIPTHIHQDLASAFRELQPAFADVCQMSAERNYVLTQAIDKGKANLESTYQELLSTLDQLSGCIHDNSERACNLDILNTYDVDTVKEMIQNNKDMVTNVSGTQRHLEDTAFDIQYFISEHAQFLSPAQSRHLLKSLSATQRAIKDLMERVANQRHTLQLQLEISENESQQKCLVEKQKEFSDKLQELCDNLTNTENCLIGQQQQAKSVESVEDLQQVQKEHQALQKDILTNGSALNEVISSTKTFLDENRSKLNPDQIAAIESKLEDAKSKVKLINQRAEESRKDVEKSVTTAIKQETEKEAVVEQLEESKNKIEGLLDWINNIGNEKGMGVDQTDHMGKQNGNMPLPSETSAKNILGEDDDPNGNNGNALQTTDNDTGRQATEKTPKLDLDKQYDRVKARHQEILSQQQDMIMATQSAQALLDHQAHALSSTEKDKLQMDIQELKSRYDASLTQAEQQMKHVVQVQEELKKFQGDCEEFEGWLQQAEGEVGELGAPAGALNILTEKLQRQKSFSEDVISHKGDLRFITISGQKVLDVAKACGHMDPEGKDAQLEVDTTGTCAAVKQKLDSAASRYKALHSQCNELGNNLKDVVDKYKKYEDSTAGLVKWLNNSVEEARRQQSEAIAADPQTLQKQLEDTKALQNQITGRQTAVETLRKTSDSLVTAEGDLLTNQDEIQETVDDIVERYDNLSKSVSDRNEKLQITLTRSLSVQDGLDEMISWMEGVEKSVKEKGQVPLDSAAIGDVLSKGAALEQDISSRQSSISAMKAKVKKFVETADPSAAALLQSKMDALSQRFSDTCDKHKQKMDQLEQLKDKVEEFEKTSDKVQQFVLKRSQALSETDGPGKNVNELSQLMQDTNTELAEHAKDVEILQKLSKELSNMGPEGSMAQIQGKIDILSNNFNAFKDTVKEKEEEVSSCQDQLGDFRDAAGALRTWLEETTEKVPVVQPTSSEQSLLNDLQRVNALMEEWTTKGSAVQDINSKGSALCSFISVLTSPAKTKMSHKSAVANGGGPGNHAYLTNKELMVVQQNMSYINEGHKSLGELLNDRAAELSGLVQQVAEAQKETDAMITWLKDMKKTTASWNSASTEKDAMKTQLEQQKAFEEDMKQKREQLQKLREKLLHLIEKHPDSPEAVKWKQMLAQIDAAWADVSGSVEDRKQHLEESNRNLDVFQTTEPQLRQWLSEKEMMLSVLGPLSMDPNMLNTQRQQVQILLNEFDSHKPQYDQLNEAAAAILSTSGKQDPSSGVKVVKDQLAAVTQKWQGLTGQLRQRAGLIDQAVGKTGQFQDLLRSLSQSAASLETRLNSQQALSSQPDVVKKQLEEANTISGQLREERKRLKEAETLCSELSALVTEDYLKTDLARQLEVVTKPFKQLEDKAVKRIQQLNSAFASSQQFHQTSKDFQGWMNETLQEQCKSQAVSAQVETLRQSLKEHSALQKALSEHEEPYSTIVREGETLLQNTDGAEKVALQGQLATLRSNWDDVKKSSSERQDQLQGALQRAQKYHEHAEKLQSWVQESEVREGSVRLSVDPVEVESSISQLKAIQKDVDKHRGMVAQLNTAAESLLEVANADTEAVREEKAAIGQSVDRVTERVQNKRESLDKISQRLKEFNDTHKEAKGQLEGAKKQLVAYSSLGVQAYSNKNLTSMKAQQKSLDGVNTQLEHLKSLAQGLVADVPEADGVTDLLLQADSLEKEYCSLSKDVGKTCSTLEGKLQGIGQFQTNIREMFTRFADLDDELDSMAPVGRELATLNEQQGGIKGFVEKLQELMADTAQGEDRCKKMLETEASPDLLGLKRDLDVLSKQCGKLMDRAKGREEEVGSTLTRLNELYSKLQQFTNKLGGAEVKEEGQGSVGMETDVINQQLEAFKVFQKEEVDPLQTQLQDINWLGQGLIQNAAKGTSTKGLEHDLEDGNTRWNTLNKKIAERSAQLHEALLHCGRFQDALESLLSWLTDTEELVSNQKPPSAEFKVVKAQIQEQILLQRLLDDRRPTVELIKKEGGKVVDLGAEFVEKEKVGKEIECLGQRWDALLKKAENRHKQLKSILVVAQQFHETLEPLSEWLSATEKRLAKSEPIGTQTTKLEVQISQHKALHEDIELRKQNVDQAISNGLELLKQTTGDEVVVIQGKLDGIKTRYAEINSMSGNVSKTLDEALTLASKLQHTHEDLSSWLKNVEAELTAFAAQLPVGEQLIQAQDRQKALLKEAMDHKPQVDKLNEVSSSLLELVPWRAREGLDKLVTEDNDRYKAASDTITQHVEQINAAILKSQQFEQAADNLLAWLTEAERKMLSLGEIRLEQDQTTAQLQAQKGFSMDIMRHKDAVDDIVKTGEAIMNSKDEDEKQALKVKIQALLEKYGVVSQLNSERCLQLERAQSLASQFWETYEELWPWLQETRTSFSQLPLLAIEYEALRQQQEELRQMRELIAEHKPHIDKMNKTGPQLLELSPVEGIPIREKYTATDLLYAQLKADVKQRAATLDEAISKSTQFHDKIEPMLESLERIAERLRQPPSISVEVEKIREQITENKAVSVDLEKLQPSYDTLKQRGEEMIARSAGADKDISAKAVQDKLDQMVFTWNEIHALMEEREAKLLDVMDLADKFWCDHCALIVTIKDTQDLLRELEEPGVDPSVVKQQQESLESFKEEIDGLQEELDVVRNLGAELMAACGEPDKPVIKKSIDEVNSAWETLNKALKERVDRLDEAMQAAMQFQDGLQGMFDWVDIVEHKLDSMSPVGTDLDTVKQQIEELKEFKGEAYQLQIEMERLNHQAGLLLKKVTEEYDRCAIQEPMTELKMLWDNLDENIINRQHKLEGALLALGQFQHALDELLAWMSNTEELLNEQRKAAGDPKAIEIELAKHHVLQNDVMAHKTTVEVVNKAGTDLVESTSGEEASGLQSKLENLTQRWKNILEKTEQRRHQLDGALLQAQGFHGEIEDMQQWLKDTERQLLASKAVGGLPDTAREQLNAHLELCSALEAKEELYQQLMNKGQQLLTMTPSGQDSNTEQDLRNLQDKRESVQVKVAERKVKLEEALTLATEFHNSLQDFINWLTQAEQTLTMSSPASLILENIMFQIDEHKVFVTEVNSHREQIVELDKTGTHLKYFSQKQDVVLIKNLLISVQGRWEKVVQRSVERGRLLDDARKRAKQFHETWNKLTEWLDESEKALDSELEIANDPDKIKMQLAQHKEFQKALGSKHSVYDTTSRTGRALKDKTSLQDDNQKLDDMLSELRDKWDTVCGKSVERQNKLEEALLFSGQFTDALQALIDWLYRVEPQLAEDQPVHGDIDLVLNLIDSHKVFQKELGKRTGSVAALKRSAKDLIESSHEDSSWVKAQMQELSARWETVCARSVSKQTRLEQALCQAEEFHSTVHILLEWLAEAEQSLRFHGTLPDDEDALRALIEQHKEFMKKQEEKRVGLNKATSMGEAILTICHPDSITTIKHWNTIIKARFEEVQAWARQHQQRLAMALSDLLATQELLEGLLCWLQWAEATLNEKDKEVLPQEIDEVKALIAEHQTFMEEMTRKQPDVDTITKTHKRKAAGGSEPAIQSQIPVLERGRGGRKRSPTQAMYPSASQPPIETKNPRVNLLVSKWQQVWLLALDRRRKLNDSMDRLEELKEFANFDFDVWRKRYMRWMNHKKSRVMDFFRRIDKDQDGKVTRQEFIEGILSSKFPTSRLEMSAVADIFDRDGDGYIDYYEFVAALHPNKEAYKPLTDADKIEDEVTRQVAKCKCPKRFQVEQIGANKYRFYLGNQFGDSQQLRLVRILRSTVMVRVGGGWMALDEFLVKNDPCRVHHHGSKMLRSESNSSITQSPIAKGRTNMELREKFILPEGTTQMMASFRYRGRRSRPSSRAASPNRSNSSHSCPAQHNNPALPSTPKSTPIQGSKLRLPGYLSGKGFQSGEEQGTLINAAVMKARGQAIGFESRRSGSRPGSKAGSRGSSRRGSDASDFDISDIASVCSDTSETVGDTSRATPRSSSRQHGGKPSKIPTPQRRSTPSKLAQTSKR</sequence>
<feature type="compositionally biased region" description="Basic and acidic residues" evidence="18">
    <location>
        <begin position="92"/>
        <end position="103"/>
    </location>
</feature>
<dbReference type="GO" id="GO:0042995">
    <property type="term" value="C:cell projection"/>
    <property type="evidence" value="ECO:0007669"/>
    <property type="project" value="UniProtKB-SubCell"/>
</dbReference>
<evidence type="ECO:0000256" key="14">
    <source>
        <dbReference type="ARBA" id="ARBA00023212"/>
    </source>
</evidence>
<evidence type="ECO:0000256" key="10">
    <source>
        <dbReference type="ARBA" id="ARBA00022737"/>
    </source>
</evidence>
<feature type="compositionally biased region" description="Basic and acidic residues" evidence="18">
    <location>
        <begin position="2787"/>
        <end position="2802"/>
    </location>
</feature>
<feature type="domain" description="EF-hand" evidence="22">
    <location>
        <begin position="7582"/>
        <end position="7617"/>
    </location>
</feature>
<dbReference type="GO" id="GO:0003779">
    <property type="term" value="F:actin binding"/>
    <property type="evidence" value="ECO:0007669"/>
    <property type="project" value="UniProtKB-KW"/>
</dbReference>
<proteinExistence type="predicted"/>
<dbReference type="PROSITE" id="PS51460">
    <property type="entry name" value="GAR"/>
    <property type="match status" value="1"/>
</dbReference>
<evidence type="ECO:0000256" key="19">
    <source>
        <dbReference type="SAM" id="Phobius"/>
    </source>
</evidence>
<feature type="compositionally biased region" description="Polar residues" evidence="18">
    <location>
        <begin position="7901"/>
        <end position="7915"/>
    </location>
</feature>
<evidence type="ECO:0000256" key="15">
    <source>
        <dbReference type="ARBA" id="ARBA00023273"/>
    </source>
</evidence>
<feature type="compositionally biased region" description="Polar residues" evidence="18">
    <location>
        <begin position="7771"/>
        <end position="7792"/>
    </location>
</feature>
<dbReference type="SMART" id="SM00250">
    <property type="entry name" value="PLEC"/>
    <property type="match status" value="10"/>
</dbReference>
<dbReference type="CDD" id="cd21236">
    <property type="entry name" value="CH_DYST_rpt1"/>
    <property type="match status" value="1"/>
</dbReference>
<feature type="region of interest" description="Disordered" evidence="18">
    <location>
        <begin position="3680"/>
        <end position="3703"/>
    </location>
</feature>
<dbReference type="PROSITE" id="PS50222">
    <property type="entry name" value="EF_HAND_2"/>
    <property type="match status" value="2"/>
</dbReference>
<feature type="region of interest" description="Disordered" evidence="18">
    <location>
        <begin position="3298"/>
        <end position="3325"/>
    </location>
</feature>
<evidence type="ECO:0000256" key="3">
    <source>
        <dbReference type="ARBA" id="ARBA00004316"/>
    </source>
</evidence>
<dbReference type="InterPro" id="IPR041615">
    <property type="entry name" value="Desmoplakin_SH3"/>
</dbReference>
<feature type="transmembrane region" description="Helical" evidence="19">
    <location>
        <begin position="12"/>
        <end position="35"/>
    </location>
</feature>
<evidence type="ECO:0000259" key="22">
    <source>
        <dbReference type="PROSITE" id="PS50222"/>
    </source>
</evidence>
<organism evidence="24 25">
    <name type="scientific">Salmo salar</name>
    <name type="common">Atlantic salmon</name>
    <dbReference type="NCBI Taxonomy" id="8030"/>
    <lineage>
        <taxon>Eukaryota</taxon>
        <taxon>Metazoa</taxon>
        <taxon>Chordata</taxon>
        <taxon>Craniata</taxon>
        <taxon>Vertebrata</taxon>
        <taxon>Euteleostomi</taxon>
        <taxon>Actinopterygii</taxon>
        <taxon>Neopterygii</taxon>
        <taxon>Teleostei</taxon>
        <taxon>Protacanthopterygii</taxon>
        <taxon>Salmoniformes</taxon>
        <taxon>Salmonidae</taxon>
        <taxon>Salmoninae</taxon>
        <taxon>Salmo</taxon>
    </lineage>
</organism>
<gene>
    <name evidence="25" type="primary">LOC106612695</name>
</gene>
<dbReference type="Pfam" id="PF00681">
    <property type="entry name" value="Plectin"/>
    <property type="match status" value="4"/>
</dbReference>
<dbReference type="Pfam" id="PF18373">
    <property type="entry name" value="Spectrin_2"/>
    <property type="match status" value="1"/>
</dbReference>
<dbReference type="InterPro" id="IPR036534">
    <property type="entry name" value="GAR_dom_sf"/>
</dbReference>
<dbReference type="PROSITE" id="PS50002">
    <property type="entry name" value="SH3"/>
    <property type="match status" value="1"/>
</dbReference>
<feature type="region of interest" description="Disordered" evidence="18">
    <location>
        <begin position="7830"/>
        <end position="7915"/>
    </location>
</feature>
<feature type="compositionally biased region" description="Polar residues" evidence="18">
    <location>
        <begin position="4279"/>
        <end position="4290"/>
    </location>
</feature>
<feature type="compositionally biased region" description="Low complexity" evidence="18">
    <location>
        <begin position="7758"/>
        <end position="7770"/>
    </location>
</feature>
<feature type="region of interest" description="Disordered" evidence="18">
    <location>
        <begin position="2415"/>
        <end position="2434"/>
    </location>
</feature>
<dbReference type="InterPro" id="IPR002017">
    <property type="entry name" value="Spectrin_repeat"/>
</dbReference>
<keyword evidence="5" id="KW-1003">Cell membrane</keyword>
<dbReference type="InterPro" id="IPR049538">
    <property type="entry name" value="PCN-like_spectrin-like_rpt"/>
</dbReference>
<dbReference type="Gene3D" id="3.90.1290.10">
    <property type="entry name" value="Plakin repeat"/>
    <property type="match status" value="4"/>
</dbReference>
<feature type="region of interest" description="Disordered" evidence="18">
    <location>
        <begin position="686"/>
        <end position="752"/>
    </location>
</feature>
<feature type="compositionally biased region" description="Polar residues" evidence="18">
    <location>
        <begin position="3368"/>
        <end position="3389"/>
    </location>
</feature>
<dbReference type="Gene3D" id="1.10.418.10">
    <property type="entry name" value="Calponin-like domain"/>
    <property type="match status" value="2"/>
</dbReference>
<dbReference type="PROSITE" id="PS00019">
    <property type="entry name" value="ACTININ_1"/>
    <property type="match status" value="1"/>
</dbReference>
<keyword evidence="9" id="KW-0479">Metal-binding</keyword>
<keyword evidence="4 16" id="KW-0728">SH3 domain</keyword>
<feature type="region of interest" description="Disordered" evidence="18">
    <location>
        <begin position="3095"/>
        <end position="3126"/>
    </location>
</feature>
<dbReference type="Gene3D" id="1.20.58.60">
    <property type="match status" value="30"/>
</dbReference>
<feature type="domain" description="Calponin-homology (CH)" evidence="21">
    <location>
        <begin position="326"/>
        <end position="430"/>
    </location>
</feature>
<keyword evidence="13" id="KW-0009">Actin-binding</keyword>
<dbReference type="InterPro" id="IPR035915">
    <property type="entry name" value="Plakin_repeat_sf"/>
</dbReference>
<dbReference type="PANTHER" id="PTHR23169:SF24">
    <property type="entry name" value="DYSTONIN"/>
    <property type="match status" value="1"/>
</dbReference>
<dbReference type="GO" id="GO:0031581">
    <property type="term" value="P:hemidesmosome assembly"/>
    <property type="evidence" value="ECO:0007669"/>
    <property type="project" value="TreeGrafter"/>
</dbReference>
<keyword evidence="19" id="KW-0812">Transmembrane</keyword>
<evidence type="ECO:0000256" key="17">
    <source>
        <dbReference type="SAM" id="Coils"/>
    </source>
</evidence>
<feature type="region of interest" description="Disordered" evidence="18">
    <location>
        <begin position="2851"/>
        <end position="2892"/>
    </location>
</feature>
<dbReference type="CDD" id="cd00176">
    <property type="entry name" value="SPEC"/>
    <property type="match status" value="17"/>
</dbReference>
<dbReference type="SUPFAM" id="SSF143575">
    <property type="entry name" value="GAS2 domain-like"/>
    <property type="match status" value="1"/>
</dbReference>
<feature type="coiled-coil region" evidence="17">
    <location>
        <begin position="4167"/>
        <end position="4222"/>
    </location>
</feature>
<dbReference type="SMART" id="SM00033">
    <property type="entry name" value="CH"/>
    <property type="match status" value="2"/>
</dbReference>
<dbReference type="InterPro" id="IPR002048">
    <property type="entry name" value="EF_hand_dom"/>
</dbReference>
<feature type="domain" description="Calponin-homology (CH)" evidence="21">
    <location>
        <begin position="210"/>
        <end position="313"/>
    </location>
</feature>
<dbReference type="InterPro" id="IPR001452">
    <property type="entry name" value="SH3_domain"/>
</dbReference>
<keyword evidence="11" id="KW-0106">Calcium</keyword>
<feature type="compositionally biased region" description="Polar residues" evidence="18">
    <location>
        <begin position="7474"/>
        <end position="7486"/>
    </location>
</feature>
<evidence type="ECO:0000259" key="20">
    <source>
        <dbReference type="PROSITE" id="PS50002"/>
    </source>
</evidence>
<feature type="compositionally biased region" description="Low complexity" evidence="18">
    <location>
        <begin position="3195"/>
        <end position="3213"/>
    </location>
</feature>
<feature type="coiled-coil region" evidence="17">
    <location>
        <begin position="5005"/>
        <end position="5039"/>
    </location>
</feature>
<dbReference type="SMART" id="SM00150">
    <property type="entry name" value="SPEC"/>
    <property type="match status" value="33"/>
</dbReference>
<dbReference type="Pfam" id="PF13499">
    <property type="entry name" value="EF-hand_7"/>
    <property type="match status" value="1"/>
</dbReference>
<feature type="coiled-coil region" evidence="17">
    <location>
        <begin position="1278"/>
        <end position="1308"/>
    </location>
</feature>
<feature type="region of interest" description="Disordered" evidence="18">
    <location>
        <begin position="125"/>
        <end position="187"/>
    </location>
</feature>
<evidence type="ECO:0000313" key="25">
    <source>
        <dbReference type="RefSeq" id="XP_014069759.2"/>
    </source>
</evidence>
<dbReference type="Pfam" id="PF21019">
    <property type="entry name" value="Spectrin_3"/>
    <property type="match status" value="1"/>
</dbReference>
<dbReference type="GeneID" id="106612695"/>
<dbReference type="Gene3D" id="1.20.58.1060">
    <property type="match status" value="1"/>
</dbReference>
<dbReference type="Gene3D" id="1.10.238.10">
    <property type="entry name" value="EF-hand"/>
    <property type="match status" value="1"/>
</dbReference>
<evidence type="ECO:0000256" key="6">
    <source>
        <dbReference type="ARBA" id="ARBA00022490"/>
    </source>
</evidence>
<feature type="coiled-coil region" evidence="17">
    <location>
        <begin position="6650"/>
        <end position="6677"/>
    </location>
</feature>
<feature type="compositionally biased region" description="Polar residues" evidence="18">
    <location>
        <begin position="7868"/>
        <end position="7889"/>
    </location>
</feature>
<comment type="subcellular location">
    <subcellularLocation>
        <location evidence="1">Cell membrane</location>
    </subcellularLocation>
    <subcellularLocation>
        <location evidence="3">Cell projection</location>
    </subcellularLocation>
    <subcellularLocation>
        <location evidence="2">Cytoplasm</location>
        <location evidence="2">Cytoskeleton</location>
    </subcellularLocation>
</comment>
<evidence type="ECO:0000256" key="1">
    <source>
        <dbReference type="ARBA" id="ARBA00004236"/>
    </source>
</evidence>
<feature type="region of interest" description="Disordered" evidence="18">
    <location>
        <begin position="7750"/>
        <end position="7807"/>
    </location>
</feature>
<feature type="region of interest" description="Disordered" evidence="18">
    <location>
        <begin position="2577"/>
        <end position="2603"/>
    </location>
</feature>
<feature type="compositionally biased region" description="Polar residues" evidence="18">
    <location>
        <begin position="3481"/>
        <end position="3513"/>
    </location>
</feature>
<dbReference type="InterPro" id="IPR018159">
    <property type="entry name" value="Spectrin/alpha-actinin"/>
</dbReference>
<reference evidence="25" key="1">
    <citation type="submission" date="2025-08" db="UniProtKB">
        <authorList>
            <consortium name="RefSeq"/>
        </authorList>
    </citation>
    <scope>IDENTIFICATION</scope>
</reference>
<feature type="compositionally biased region" description="Low complexity" evidence="18">
    <location>
        <begin position="7838"/>
        <end position="7848"/>
    </location>
</feature>
<dbReference type="InterPro" id="IPR043197">
    <property type="entry name" value="Plakin"/>
</dbReference>
<feature type="region of interest" description="Disordered" evidence="18">
    <location>
        <begin position="7463"/>
        <end position="7488"/>
    </location>
</feature>
<feature type="compositionally biased region" description="Basic and acidic residues" evidence="18">
    <location>
        <begin position="3101"/>
        <end position="3124"/>
    </location>
</feature>
<keyword evidence="6" id="KW-0963">Cytoplasm</keyword>
<feature type="compositionally biased region" description="Polar residues" evidence="18">
    <location>
        <begin position="3165"/>
        <end position="3182"/>
    </location>
</feature>
<evidence type="ECO:0000259" key="21">
    <source>
        <dbReference type="PROSITE" id="PS50021"/>
    </source>
</evidence>
<dbReference type="PANTHER" id="PTHR23169">
    <property type="entry name" value="ENVOPLAKIN"/>
    <property type="match status" value="1"/>
</dbReference>
<dbReference type="GO" id="GO:0030056">
    <property type="term" value="C:hemidesmosome"/>
    <property type="evidence" value="ECO:0007669"/>
    <property type="project" value="TreeGrafter"/>
</dbReference>
<dbReference type="PROSITE" id="PS00020">
    <property type="entry name" value="ACTININ_2"/>
    <property type="match status" value="1"/>
</dbReference>
<evidence type="ECO:0000256" key="5">
    <source>
        <dbReference type="ARBA" id="ARBA00022475"/>
    </source>
</evidence>
<dbReference type="InterPro" id="IPR001715">
    <property type="entry name" value="CH_dom"/>
</dbReference>
<feature type="domain" description="EF-hand" evidence="22">
    <location>
        <begin position="7546"/>
        <end position="7581"/>
    </location>
</feature>
<keyword evidence="17" id="KW-0175">Coiled coil</keyword>
<feature type="compositionally biased region" description="Polar residues" evidence="18">
    <location>
        <begin position="126"/>
        <end position="152"/>
    </location>
</feature>
<feature type="region of interest" description="Disordered" evidence="18">
    <location>
        <begin position="1627"/>
        <end position="1652"/>
    </location>
</feature>
<evidence type="ECO:0000256" key="2">
    <source>
        <dbReference type="ARBA" id="ARBA00004245"/>
    </source>
</evidence>
<dbReference type="GO" id="GO:0045104">
    <property type="term" value="P:intermediate filament cytoskeleton organization"/>
    <property type="evidence" value="ECO:0007669"/>
    <property type="project" value="InterPro"/>
</dbReference>
<dbReference type="GO" id="GO:0005925">
    <property type="term" value="C:focal adhesion"/>
    <property type="evidence" value="ECO:0007669"/>
    <property type="project" value="TreeGrafter"/>
</dbReference>
<feature type="compositionally biased region" description="Basic and acidic residues" evidence="18">
    <location>
        <begin position="3457"/>
        <end position="3478"/>
    </location>
</feature>
<evidence type="ECO:0000313" key="24">
    <source>
        <dbReference type="Proteomes" id="UP001652741"/>
    </source>
</evidence>
<keyword evidence="14" id="KW-0206">Cytoskeleton</keyword>
<dbReference type="InterPro" id="IPR003108">
    <property type="entry name" value="GAR_dom"/>
</dbReference>
<dbReference type="SMART" id="SM00243">
    <property type="entry name" value="GAS2"/>
    <property type="match status" value="1"/>
</dbReference>
<dbReference type="Proteomes" id="UP001652741">
    <property type="component" value="Chromosome ssa01"/>
</dbReference>
<dbReference type="GO" id="GO:0005886">
    <property type="term" value="C:plasma membrane"/>
    <property type="evidence" value="ECO:0007669"/>
    <property type="project" value="UniProtKB-SubCell"/>
</dbReference>
<dbReference type="GO" id="GO:0005882">
    <property type="term" value="C:intermediate filament"/>
    <property type="evidence" value="ECO:0007669"/>
    <property type="project" value="TreeGrafter"/>
</dbReference>
<evidence type="ECO:0000256" key="13">
    <source>
        <dbReference type="ARBA" id="ARBA00023203"/>
    </source>
</evidence>
<dbReference type="GO" id="GO:0042060">
    <property type="term" value="P:wound healing"/>
    <property type="evidence" value="ECO:0007669"/>
    <property type="project" value="TreeGrafter"/>
</dbReference>
<dbReference type="InterPro" id="IPR011992">
    <property type="entry name" value="EF-hand-dom_pair"/>
</dbReference>
<protein>
    <submittedName>
        <fullName evidence="25">Dystonin isoform X28</fullName>
    </submittedName>
</protein>
<feature type="compositionally biased region" description="Low complexity" evidence="18">
    <location>
        <begin position="3447"/>
        <end position="3456"/>
    </location>
</feature>
<dbReference type="RefSeq" id="XP_014069759.2">
    <property type="nucleotide sequence ID" value="XM_014214284.2"/>
</dbReference>
<dbReference type="InterPro" id="IPR041573">
    <property type="entry name" value="Desmoplakin_Spectrin-like"/>
</dbReference>
<evidence type="ECO:0000256" key="7">
    <source>
        <dbReference type="ARBA" id="ARBA00022553"/>
    </source>
</evidence>
<dbReference type="CDD" id="cd00051">
    <property type="entry name" value="EFh"/>
    <property type="match status" value="1"/>
</dbReference>
<dbReference type="InterPro" id="IPR018247">
    <property type="entry name" value="EF_Hand_1_Ca_BS"/>
</dbReference>
<dbReference type="GO" id="GO:0005509">
    <property type="term" value="F:calcium ion binding"/>
    <property type="evidence" value="ECO:0007669"/>
    <property type="project" value="InterPro"/>
</dbReference>
<accession>A0A1S3SZJ4</accession>
<keyword evidence="24" id="KW-1185">Reference proteome</keyword>
<feature type="compositionally biased region" description="Low complexity" evidence="18">
    <location>
        <begin position="2417"/>
        <end position="2428"/>
    </location>
</feature>
<keyword evidence="19" id="KW-1133">Transmembrane helix</keyword>
<feature type="compositionally biased region" description="Low complexity" evidence="18">
    <location>
        <begin position="686"/>
        <end position="716"/>
    </location>
</feature>
<feature type="region of interest" description="Disordered" evidence="18">
    <location>
        <begin position="2773"/>
        <end position="2802"/>
    </location>
</feature>
<feature type="compositionally biased region" description="Low complexity" evidence="18">
    <location>
        <begin position="3314"/>
        <end position="3325"/>
    </location>
</feature>
<dbReference type="InterPro" id="IPR001589">
    <property type="entry name" value="Actinin_actin-bd_CS"/>
</dbReference>
<dbReference type="SUPFAM" id="SSF46966">
    <property type="entry name" value="Spectrin repeat"/>
    <property type="match status" value="27"/>
</dbReference>
<keyword evidence="7" id="KW-0597">Phosphoprotein</keyword>
<evidence type="ECO:0000256" key="11">
    <source>
        <dbReference type="ARBA" id="ARBA00022837"/>
    </source>
</evidence>
<dbReference type="SUPFAM" id="SSF47576">
    <property type="entry name" value="Calponin-homology domain, CH-domain"/>
    <property type="match status" value="1"/>
</dbReference>
<feature type="compositionally biased region" description="Polar residues" evidence="18">
    <location>
        <begin position="7711"/>
        <end position="7721"/>
    </location>
</feature>
<feature type="region of interest" description="Disordered" evidence="18">
    <location>
        <begin position="2367"/>
        <end position="2391"/>
    </location>
</feature>
<dbReference type="PROSITE" id="PS50021">
    <property type="entry name" value="CH"/>
    <property type="match status" value="2"/>
</dbReference>
<dbReference type="GO" id="GO:0005737">
    <property type="term" value="C:cytoplasm"/>
    <property type="evidence" value="ECO:0007669"/>
    <property type="project" value="TreeGrafter"/>
</dbReference>
<feature type="coiled-coil region" evidence="17">
    <location>
        <begin position="6541"/>
        <end position="6568"/>
    </location>
</feature>
<evidence type="ECO:0000256" key="12">
    <source>
        <dbReference type="ARBA" id="ARBA00023136"/>
    </source>
</evidence>
<evidence type="ECO:0000256" key="16">
    <source>
        <dbReference type="PROSITE-ProRule" id="PRU00192"/>
    </source>
</evidence>
<dbReference type="GO" id="GO:0005198">
    <property type="term" value="F:structural molecule activity"/>
    <property type="evidence" value="ECO:0007669"/>
    <property type="project" value="TreeGrafter"/>
</dbReference>
<feature type="compositionally biased region" description="Polar residues" evidence="18">
    <location>
        <begin position="2773"/>
        <end position="2785"/>
    </location>
</feature>
<feature type="region of interest" description="Disordered" evidence="18">
    <location>
        <begin position="3442"/>
        <end position="3513"/>
    </location>
</feature>
<feature type="coiled-coil region" evidence="17">
    <location>
        <begin position="5201"/>
        <end position="5262"/>
    </location>
</feature>
<feature type="coiled-coil region" evidence="17">
    <location>
        <begin position="913"/>
        <end position="940"/>
    </location>
</feature>
<feature type="region of interest" description="Disordered" evidence="18">
    <location>
        <begin position="4237"/>
        <end position="4298"/>
    </location>
</feature>
<dbReference type="Pfam" id="PF17902">
    <property type="entry name" value="SH3_10"/>
    <property type="match status" value="1"/>
</dbReference>
<dbReference type="InterPro" id="IPR036872">
    <property type="entry name" value="CH_dom_sf"/>
</dbReference>
<feature type="coiled-coil region" evidence="17">
    <location>
        <begin position="5499"/>
        <end position="5540"/>
    </location>
</feature>
<feature type="coiled-coil region" evidence="17">
    <location>
        <begin position="4704"/>
        <end position="4826"/>
    </location>
</feature>
<dbReference type="Pfam" id="PF00307">
    <property type="entry name" value="CH"/>
    <property type="match status" value="2"/>
</dbReference>
<dbReference type="SMART" id="SM00054">
    <property type="entry name" value="EFh"/>
    <property type="match status" value="2"/>
</dbReference>
<dbReference type="Pfam" id="PF00435">
    <property type="entry name" value="Spectrin"/>
    <property type="match status" value="19"/>
</dbReference>
<feature type="region of interest" description="Disordered" evidence="18">
    <location>
        <begin position="7704"/>
        <end position="7725"/>
    </location>
</feature>
<feature type="region of interest" description="Disordered" evidence="18">
    <location>
        <begin position="3346"/>
        <end position="3389"/>
    </location>
</feature>
<keyword evidence="12 19" id="KW-0472">Membrane</keyword>
<evidence type="ECO:0000256" key="8">
    <source>
        <dbReference type="ARBA" id="ARBA00022701"/>
    </source>
</evidence>
<evidence type="ECO:0000256" key="4">
    <source>
        <dbReference type="ARBA" id="ARBA00022443"/>
    </source>
</evidence>
<feature type="domain" description="GAR" evidence="23">
    <location>
        <begin position="7622"/>
        <end position="7700"/>
    </location>
</feature>
<feature type="coiled-coil region" evidence="17">
    <location>
        <begin position="1676"/>
        <end position="1703"/>
    </location>
</feature>
<dbReference type="Pfam" id="PF21097">
    <property type="entry name" value="SR_plectin_7"/>
    <property type="match status" value="1"/>
</dbReference>
<feature type="region of interest" description="Disordered" evidence="18">
    <location>
        <begin position="92"/>
        <end position="112"/>
    </location>
</feature>
<dbReference type="InterPro" id="IPR001101">
    <property type="entry name" value="Plectin_repeat"/>
</dbReference>
<dbReference type="GO" id="GO:0005874">
    <property type="term" value="C:microtubule"/>
    <property type="evidence" value="ECO:0007669"/>
    <property type="project" value="UniProtKB-KW"/>
</dbReference>
<dbReference type="Pfam" id="PF02187">
    <property type="entry name" value="GAS2"/>
    <property type="match status" value="1"/>
</dbReference>
<dbReference type="Gene3D" id="2.30.30.40">
    <property type="entry name" value="SH3 Domains"/>
    <property type="match status" value="1"/>
</dbReference>
<evidence type="ECO:0000256" key="18">
    <source>
        <dbReference type="SAM" id="MobiDB-lite"/>
    </source>
</evidence>